<evidence type="ECO:0000313" key="2">
    <source>
        <dbReference type="Proteomes" id="UP001501721"/>
    </source>
</evidence>
<comment type="caution">
    <text evidence="1">The sequence shown here is derived from an EMBL/GenBank/DDBJ whole genome shotgun (WGS) entry which is preliminary data.</text>
</comment>
<gene>
    <name evidence="1" type="ORF">GCM10010422_06320</name>
</gene>
<evidence type="ECO:0000313" key="1">
    <source>
        <dbReference type="EMBL" id="GAA2467757.1"/>
    </source>
</evidence>
<name>A0ABP5XZQ9_9ACTN</name>
<sequence length="154" mass="17178">MSSPSGRFKPISEPHAMSLLPHRVWSEEDWKRIQLGYFAADMDEKWSVFAEGEVVFLHRSWTGRGIFAATFAPADGGGRRIVEAVVERDPRRYRGQDEEYDCLMLELVLSAIVLGEPARELRAALVESTRRKQGNAAAPAGVVLHSTLGLRSEP</sequence>
<reference evidence="2" key="1">
    <citation type="journal article" date="2019" name="Int. J. Syst. Evol. Microbiol.">
        <title>The Global Catalogue of Microorganisms (GCM) 10K type strain sequencing project: providing services to taxonomists for standard genome sequencing and annotation.</title>
        <authorList>
            <consortium name="The Broad Institute Genomics Platform"/>
            <consortium name="The Broad Institute Genome Sequencing Center for Infectious Disease"/>
            <person name="Wu L."/>
            <person name="Ma J."/>
        </authorList>
    </citation>
    <scope>NUCLEOTIDE SEQUENCE [LARGE SCALE GENOMIC DNA]</scope>
    <source>
        <strain evidence="2">JCM 6923</strain>
    </source>
</reference>
<keyword evidence="2" id="KW-1185">Reference proteome</keyword>
<proteinExistence type="predicted"/>
<protein>
    <submittedName>
        <fullName evidence="1">Uncharacterized protein</fullName>
    </submittedName>
</protein>
<dbReference type="EMBL" id="BAAATL010000002">
    <property type="protein sequence ID" value="GAA2467757.1"/>
    <property type="molecule type" value="Genomic_DNA"/>
</dbReference>
<accession>A0ABP5XZQ9</accession>
<organism evidence="1 2">
    <name type="scientific">Streptomyces graminearus</name>
    <dbReference type="NCBI Taxonomy" id="284030"/>
    <lineage>
        <taxon>Bacteria</taxon>
        <taxon>Bacillati</taxon>
        <taxon>Actinomycetota</taxon>
        <taxon>Actinomycetes</taxon>
        <taxon>Kitasatosporales</taxon>
        <taxon>Streptomycetaceae</taxon>
        <taxon>Streptomyces</taxon>
    </lineage>
</organism>
<dbReference type="Proteomes" id="UP001501721">
    <property type="component" value="Unassembled WGS sequence"/>
</dbReference>